<dbReference type="SUPFAM" id="SSF56784">
    <property type="entry name" value="HAD-like"/>
    <property type="match status" value="1"/>
</dbReference>
<dbReference type="NCBIfam" id="TIGR01484">
    <property type="entry name" value="HAD-SF-IIB"/>
    <property type="match status" value="1"/>
</dbReference>
<dbReference type="GO" id="GO:0005829">
    <property type="term" value="C:cytosol"/>
    <property type="evidence" value="ECO:0007669"/>
    <property type="project" value="TreeGrafter"/>
</dbReference>
<sequence length="274" mass="30333">MIKLVVCDIDGTLIGADENLHEKASELTKRLDAEHILFSLATGRADYLVSRYAEQLDISVPYITCNGAAVVSGGRRLTEKLMDAAPLEAVITEADRLGLSIVYSLGGRESVWRETPWILESRRRYGRYGRVHRFSREEWADTKLDKVLILDENKEGKIDTIENHCRRLFPDYGFTRYIDWSVEIVAGGVSKAQGLKELAALLGIPLDEVLAIGDHQNDIEMITAAGQGAAVGNATADLKKAADYVCKAEALDGVIEAVNHFCFSGRQLRKVPNR</sequence>
<dbReference type="Gene3D" id="3.30.1240.10">
    <property type="match status" value="1"/>
</dbReference>
<dbReference type="KEGG" id="bhc:JFL75_16185"/>
<dbReference type="Gene3D" id="3.40.50.1000">
    <property type="entry name" value="HAD superfamily/HAD-like"/>
    <property type="match status" value="1"/>
</dbReference>
<dbReference type="Pfam" id="PF08282">
    <property type="entry name" value="Hydrolase_3"/>
    <property type="match status" value="1"/>
</dbReference>
<evidence type="ECO:0000313" key="1">
    <source>
        <dbReference type="EMBL" id="QQO08456.1"/>
    </source>
</evidence>
<keyword evidence="2" id="KW-1185">Reference proteome</keyword>
<name>A0A7T7XLF4_9SPIR</name>
<accession>A0A7T7XLF4</accession>
<dbReference type="PANTHER" id="PTHR10000">
    <property type="entry name" value="PHOSPHOSERINE PHOSPHATASE"/>
    <property type="match status" value="1"/>
</dbReference>
<dbReference type="EMBL" id="CP067089">
    <property type="protein sequence ID" value="QQO08456.1"/>
    <property type="molecule type" value="Genomic_DNA"/>
</dbReference>
<dbReference type="PANTHER" id="PTHR10000:SF8">
    <property type="entry name" value="HAD SUPERFAMILY HYDROLASE-LIKE, TYPE 3"/>
    <property type="match status" value="1"/>
</dbReference>
<dbReference type="InterPro" id="IPR036412">
    <property type="entry name" value="HAD-like_sf"/>
</dbReference>
<gene>
    <name evidence="1" type="ORF">JFL75_16185</name>
</gene>
<dbReference type="RefSeq" id="WP_215625762.1">
    <property type="nucleotide sequence ID" value="NZ_CP067089.2"/>
</dbReference>
<dbReference type="Proteomes" id="UP000595917">
    <property type="component" value="Chromosome"/>
</dbReference>
<dbReference type="InterPro" id="IPR006379">
    <property type="entry name" value="HAD-SF_hydro_IIB"/>
</dbReference>
<proteinExistence type="predicted"/>
<organism evidence="1 2">
    <name type="scientific">Breznakiella homolactica</name>
    <dbReference type="NCBI Taxonomy" id="2798577"/>
    <lineage>
        <taxon>Bacteria</taxon>
        <taxon>Pseudomonadati</taxon>
        <taxon>Spirochaetota</taxon>
        <taxon>Spirochaetia</taxon>
        <taxon>Spirochaetales</taxon>
        <taxon>Breznakiellaceae</taxon>
        <taxon>Breznakiella</taxon>
    </lineage>
</organism>
<dbReference type="GO" id="GO:0016791">
    <property type="term" value="F:phosphatase activity"/>
    <property type="evidence" value="ECO:0007669"/>
    <property type="project" value="TreeGrafter"/>
</dbReference>
<evidence type="ECO:0000313" key="2">
    <source>
        <dbReference type="Proteomes" id="UP000595917"/>
    </source>
</evidence>
<dbReference type="InterPro" id="IPR023214">
    <property type="entry name" value="HAD_sf"/>
</dbReference>
<dbReference type="SFLD" id="SFLDG01140">
    <property type="entry name" value="C2.B:_Phosphomannomutase_and_P"/>
    <property type="match status" value="1"/>
</dbReference>
<dbReference type="SFLD" id="SFLDS00003">
    <property type="entry name" value="Haloacid_Dehalogenase"/>
    <property type="match status" value="1"/>
</dbReference>
<dbReference type="InterPro" id="IPR000150">
    <property type="entry name" value="Cof"/>
</dbReference>
<dbReference type="AlphaFoldDB" id="A0A7T7XLF4"/>
<protein>
    <submittedName>
        <fullName evidence="1">HAD family phosphatase</fullName>
    </submittedName>
</protein>
<dbReference type="NCBIfam" id="TIGR00099">
    <property type="entry name" value="Cof-subfamily"/>
    <property type="match status" value="1"/>
</dbReference>
<reference evidence="1" key="1">
    <citation type="submission" date="2021-01" db="EMBL/GenBank/DDBJ databases">
        <title>Description of Breznakiella homolactica.</title>
        <authorList>
            <person name="Song Y."/>
            <person name="Brune A."/>
        </authorList>
    </citation>
    <scope>NUCLEOTIDE SEQUENCE</scope>
    <source>
        <strain evidence="1">RmG30</strain>
    </source>
</reference>
<dbReference type="GO" id="GO:0000287">
    <property type="term" value="F:magnesium ion binding"/>
    <property type="evidence" value="ECO:0007669"/>
    <property type="project" value="TreeGrafter"/>
</dbReference>